<dbReference type="EC" id="3.4.23.-" evidence="1"/>
<organism evidence="1 2">
    <name type="scientific">Metabacillus hrfriensis</name>
    <dbReference type="NCBI Taxonomy" id="3048891"/>
    <lineage>
        <taxon>Bacteria</taxon>
        <taxon>Bacillati</taxon>
        <taxon>Bacillota</taxon>
        <taxon>Bacilli</taxon>
        <taxon>Bacillales</taxon>
        <taxon>Bacillaceae</taxon>
        <taxon>Metabacillus</taxon>
    </lineage>
</organism>
<protein>
    <submittedName>
        <fullName evidence="1">A24 family peptidase</fullName>
        <ecNumber evidence="1">3.4.23.-</ecNumber>
    </submittedName>
</protein>
<gene>
    <name evidence="1" type="ORF">QLQ22_18675</name>
</gene>
<dbReference type="EMBL" id="CP126116">
    <property type="protein sequence ID" value="WHZ56699.1"/>
    <property type="molecule type" value="Genomic_DNA"/>
</dbReference>
<keyword evidence="2" id="KW-1185">Reference proteome</keyword>
<accession>A0ACD4R8A0</accession>
<keyword evidence="1" id="KW-0378">Hydrolase</keyword>
<reference evidence="2" key="1">
    <citation type="journal article" date="2025" name="Aquaculture">
        <title>Assessment of the bioflocculant production and safety properties of Metabacillus hrfriensis sp. nov. based on phenotypic and whole-genome sequencing analysis.</title>
        <authorList>
            <person name="Zhang R."/>
            <person name="Zhao Z."/>
            <person name="Luo L."/>
            <person name="Wang S."/>
            <person name="Guo K."/>
            <person name="Xu W."/>
        </authorList>
    </citation>
    <scope>NUCLEOTIDE SEQUENCE [LARGE SCALE GENOMIC DNA]</scope>
    <source>
        <strain evidence="2">CT-WN-B3</strain>
    </source>
</reference>
<evidence type="ECO:0000313" key="1">
    <source>
        <dbReference type="EMBL" id="WHZ56699.1"/>
    </source>
</evidence>
<name>A0ACD4R8A0_9BACI</name>
<proteinExistence type="predicted"/>
<sequence>MANIFLFFYGLLLGSFFNVVGIRVPNKESIAAPRSACPGCHHTLTAGELIPVISYLLQGGKCRKCRMRISPLYPFVELKTAILFAISPLLAGWSKELVIALTLISLFMIIFVSDMKYMIIPDKVLLFFAGLFVIERIFIPLTPWWNPLIGAVAGFILLYGIAILSKGKGMGGGDIKLFAVLGLAIGWKLVLLSFFLSCVVGSIIGVLAIMTGKVKRKQPIPFGPSIMVGTIAAYFYGQELLQWYFKIIGY</sequence>
<evidence type="ECO:0000313" key="2">
    <source>
        <dbReference type="Proteomes" id="UP001226091"/>
    </source>
</evidence>
<dbReference type="Proteomes" id="UP001226091">
    <property type="component" value="Chromosome"/>
</dbReference>